<accession>A0A0R3UN60</accession>
<dbReference type="GO" id="GO:0000407">
    <property type="term" value="C:phagophore assembly site"/>
    <property type="evidence" value="ECO:0007669"/>
    <property type="project" value="TreeGrafter"/>
</dbReference>
<dbReference type="AlphaFoldDB" id="A0A0R3UN60"/>
<dbReference type="GO" id="GO:0043548">
    <property type="term" value="F:phosphatidylinositol 3-kinase binding"/>
    <property type="evidence" value="ECO:0007669"/>
    <property type="project" value="TreeGrafter"/>
</dbReference>
<dbReference type="GO" id="GO:0000045">
    <property type="term" value="P:autophagosome assembly"/>
    <property type="evidence" value="ECO:0007669"/>
    <property type="project" value="TreeGrafter"/>
</dbReference>
<dbReference type="GO" id="GO:0045324">
    <property type="term" value="P:late endosome to vacuole transport"/>
    <property type="evidence" value="ECO:0007669"/>
    <property type="project" value="TreeGrafter"/>
</dbReference>
<dbReference type="PANTHER" id="PTHR12768">
    <property type="entry name" value="BECLIN 1"/>
    <property type="match status" value="1"/>
</dbReference>
<dbReference type="PANTHER" id="PTHR12768:SF4">
    <property type="entry name" value="BECLIN-1"/>
    <property type="match status" value="1"/>
</dbReference>
<reference evidence="5 6" key="1">
    <citation type="submission" date="2018-10" db="EMBL/GenBank/DDBJ databases">
        <authorList>
            <consortium name="Pathogen Informatics"/>
        </authorList>
    </citation>
    <scope>NUCLEOTIDE SEQUENCE [LARGE SCALE GENOMIC DNA]</scope>
</reference>
<gene>
    <name evidence="5" type="ORF">MCOS_LOCUS9219</name>
</gene>
<feature type="compositionally biased region" description="Polar residues" evidence="3">
    <location>
        <begin position="111"/>
        <end position="157"/>
    </location>
</feature>
<organism evidence="5 6">
    <name type="scientific">Mesocestoides corti</name>
    <name type="common">Flatworm</name>
    <dbReference type="NCBI Taxonomy" id="53468"/>
    <lineage>
        <taxon>Eukaryota</taxon>
        <taxon>Metazoa</taxon>
        <taxon>Spiralia</taxon>
        <taxon>Lophotrochozoa</taxon>
        <taxon>Platyhelminthes</taxon>
        <taxon>Cestoda</taxon>
        <taxon>Eucestoda</taxon>
        <taxon>Cyclophyllidea</taxon>
        <taxon>Mesocestoididae</taxon>
        <taxon>Mesocestoides</taxon>
    </lineage>
</organism>
<dbReference type="Proteomes" id="UP000267029">
    <property type="component" value="Unassembled WGS sequence"/>
</dbReference>
<name>A0A0R3UN60_MESCO</name>
<evidence type="ECO:0000256" key="2">
    <source>
        <dbReference type="SAM" id="Coils"/>
    </source>
</evidence>
<dbReference type="InterPro" id="IPR038274">
    <property type="entry name" value="Atg6/Beclin_C_sf"/>
</dbReference>
<dbReference type="EMBL" id="UXSR01005667">
    <property type="protein sequence ID" value="VDD83216.1"/>
    <property type="molecule type" value="Genomic_DNA"/>
</dbReference>
<dbReference type="GO" id="GO:0000423">
    <property type="term" value="P:mitophagy"/>
    <property type="evidence" value="ECO:0007669"/>
    <property type="project" value="TreeGrafter"/>
</dbReference>
<dbReference type="InterPro" id="IPR007243">
    <property type="entry name" value="Atg6/Beclin"/>
</dbReference>
<feature type="region of interest" description="Disordered" evidence="3">
    <location>
        <begin position="107"/>
        <end position="157"/>
    </location>
</feature>
<feature type="coiled-coil region" evidence="2">
    <location>
        <begin position="203"/>
        <end position="286"/>
    </location>
</feature>
<keyword evidence="6" id="KW-1185">Reference proteome</keyword>
<evidence type="ECO:0000256" key="3">
    <source>
        <dbReference type="SAM" id="MobiDB-lite"/>
    </source>
</evidence>
<dbReference type="Gene3D" id="1.10.418.40">
    <property type="entry name" value="Autophagy protein 6/Beclin 1"/>
    <property type="match status" value="1"/>
</dbReference>
<evidence type="ECO:0000313" key="6">
    <source>
        <dbReference type="Proteomes" id="UP000267029"/>
    </source>
</evidence>
<keyword evidence="2" id="KW-0175">Coiled coil</keyword>
<dbReference type="GO" id="GO:0030674">
    <property type="term" value="F:protein-macromolecule adaptor activity"/>
    <property type="evidence" value="ECO:0007669"/>
    <property type="project" value="TreeGrafter"/>
</dbReference>
<evidence type="ECO:0000256" key="1">
    <source>
        <dbReference type="ARBA" id="ARBA00005965"/>
    </source>
</evidence>
<sequence length="500" mass="55054">MNTTRKLDIFTPSVTVALMKTMPRPTLLPSPKLTASTSSINHRLQVNAYLFDVLSGRTEANHPMCQECADVLVNAQHQLLEFQKEEIASLETFLAQLKSLPLGSNEVDEASASSDEVFSASPESGQELQQASSDLVSPGLEQSSHSNHNSPQASSEPCISLNVETSDALAGGTNRPVPTFRCSTDGNSVTGNEDFDAATNSQLTKVHEELLSLQRELSSLQQESRILDKQIAMDTKELQRRQEELDRINNEYNEKRLMLFEVEEALAVLEARFEDARYQYDRLRQTNVLNAAFPIWYDGHIGIINGLHLGRLPNKPIGWPEINGALGQCAMLVTCLAKKLSHAFRNCVIIPMGNQSKIAALPNGSPLPLYNSTSAVWKFTSSSFDNAMGMFLDCVGQLQALVERQPDFSLPFKILDNGRIQDRNGSIFSVKQIAHPRAIDSCGDAASQRLLLAATICAGNTDENWTKALKMLLIDLKYLIAATCGRSRSTTPETTSQRTP</sequence>
<proteinExistence type="inferred from homology"/>
<evidence type="ECO:0000313" key="5">
    <source>
        <dbReference type="EMBL" id="VDD83216.1"/>
    </source>
</evidence>
<dbReference type="OrthoDB" id="20368at2759"/>
<dbReference type="GO" id="GO:0034271">
    <property type="term" value="C:phosphatidylinositol 3-kinase complex, class III, type I"/>
    <property type="evidence" value="ECO:0007669"/>
    <property type="project" value="TreeGrafter"/>
</dbReference>
<evidence type="ECO:0000259" key="4">
    <source>
        <dbReference type="Pfam" id="PF04111"/>
    </source>
</evidence>
<protein>
    <recommendedName>
        <fullName evidence="4">Atg6 BARA domain-containing protein</fullName>
    </recommendedName>
</protein>
<dbReference type="Pfam" id="PF04111">
    <property type="entry name" value="APG6"/>
    <property type="match status" value="1"/>
</dbReference>
<comment type="similarity">
    <text evidence="1">Belongs to the beclin family.</text>
</comment>
<dbReference type="GO" id="GO:0034272">
    <property type="term" value="C:phosphatidylinositol 3-kinase complex, class III, type II"/>
    <property type="evidence" value="ECO:0007669"/>
    <property type="project" value="TreeGrafter"/>
</dbReference>
<feature type="domain" description="Atg6 BARA" evidence="4">
    <location>
        <begin position="283"/>
        <end position="483"/>
    </location>
</feature>
<dbReference type="GO" id="GO:0006995">
    <property type="term" value="P:cellular response to nitrogen starvation"/>
    <property type="evidence" value="ECO:0007669"/>
    <property type="project" value="TreeGrafter"/>
</dbReference>
<dbReference type="STRING" id="53468.A0A0R3UN60"/>
<dbReference type="InterPro" id="IPR040455">
    <property type="entry name" value="Atg6_BARA"/>
</dbReference>